<keyword evidence="1" id="KW-0805">Transcription regulation</keyword>
<sequence length="269" mass="27853">MTRSGADGRGEPGSRRVSPAADVHETVGAYALGILDDAEATAFEEHLAGCEWCARQLEELAGMEPVLAALAQRPGPGGTPSAGASLSAGPGPRPVEQLLDEVAARRARRRRRARYLVAAAVALIVGGPLTVYAVQATDRGDSSTVAAETSAQAAFRQMPDKVSATDPATHVTATVALAPRAWGTDAVLRLENVTGPERCTLVAVGRNGERETLTTWSVPDGGYGVPAGGSAGKTEEPLYVHGGAALGPQQIERFEVITADGRTLVQVRA</sequence>
<feature type="compositionally biased region" description="Low complexity" evidence="3">
    <location>
        <begin position="81"/>
        <end position="90"/>
    </location>
</feature>
<dbReference type="RefSeq" id="WP_125498748.1">
    <property type="nucleotide sequence ID" value="NZ_BMVZ01000020.1"/>
</dbReference>
<evidence type="ECO:0000313" key="6">
    <source>
        <dbReference type="EMBL" id="NJP16160.1"/>
    </source>
</evidence>
<dbReference type="Gene3D" id="1.10.10.1320">
    <property type="entry name" value="Anti-sigma factor, zinc-finger domain"/>
    <property type="match status" value="1"/>
</dbReference>
<feature type="domain" description="Putative zinc-finger" evidence="5">
    <location>
        <begin position="22"/>
        <end position="54"/>
    </location>
</feature>
<evidence type="ECO:0000313" key="7">
    <source>
        <dbReference type="Proteomes" id="UP000635996"/>
    </source>
</evidence>
<dbReference type="InterPro" id="IPR041916">
    <property type="entry name" value="Anti_sigma_zinc_sf"/>
</dbReference>
<feature type="region of interest" description="Disordered" evidence="3">
    <location>
        <begin position="1"/>
        <end position="21"/>
    </location>
</feature>
<dbReference type="EMBL" id="JAATEL010000019">
    <property type="protein sequence ID" value="NJP16160.1"/>
    <property type="molecule type" value="Genomic_DNA"/>
</dbReference>
<evidence type="ECO:0000256" key="1">
    <source>
        <dbReference type="ARBA" id="ARBA00023015"/>
    </source>
</evidence>
<gene>
    <name evidence="6" type="ORF">HCJ95_18225</name>
</gene>
<dbReference type="InterPro" id="IPR027383">
    <property type="entry name" value="Znf_put"/>
</dbReference>
<evidence type="ECO:0000256" key="4">
    <source>
        <dbReference type="SAM" id="Phobius"/>
    </source>
</evidence>
<proteinExistence type="predicted"/>
<keyword evidence="7" id="KW-1185">Reference proteome</keyword>
<comment type="caution">
    <text evidence="6">The sequence shown here is derived from an EMBL/GenBank/DDBJ whole genome shotgun (WGS) entry which is preliminary data.</text>
</comment>
<keyword evidence="4" id="KW-0472">Membrane</keyword>
<protein>
    <submittedName>
        <fullName evidence="6">Zf-HC2 domain-containing protein</fullName>
    </submittedName>
</protein>
<dbReference type="Pfam" id="PF13490">
    <property type="entry name" value="zf-HC2"/>
    <property type="match status" value="1"/>
</dbReference>
<feature type="compositionally biased region" description="Basic and acidic residues" evidence="3">
    <location>
        <begin position="1"/>
        <end position="14"/>
    </location>
</feature>
<keyword evidence="4" id="KW-0812">Transmembrane</keyword>
<evidence type="ECO:0000259" key="5">
    <source>
        <dbReference type="Pfam" id="PF13490"/>
    </source>
</evidence>
<reference evidence="6 7" key="1">
    <citation type="submission" date="2020-03" db="EMBL/GenBank/DDBJ databases">
        <title>WGS of actinomycetes isolated from Thailand.</title>
        <authorList>
            <person name="Thawai C."/>
        </authorList>
    </citation>
    <scope>NUCLEOTIDE SEQUENCE [LARGE SCALE GENOMIC DNA]</scope>
    <source>
        <strain evidence="6 7">NBRC 13905</strain>
    </source>
</reference>
<dbReference type="Proteomes" id="UP000635996">
    <property type="component" value="Unassembled WGS sequence"/>
</dbReference>
<evidence type="ECO:0000256" key="2">
    <source>
        <dbReference type="ARBA" id="ARBA00023163"/>
    </source>
</evidence>
<feature type="region of interest" description="Disordered" evidence="3">
    <location>
        <begin position="71"/>
        <end position="94"/>
    </location>
</feature>
<feature type="transmembrane region" description="Helical" evidence="4">
    <location>
        <begin position="115"/>
        <end position="134"/>
    </location>
</feature>
<evidence type="ECO:0000256" key="3">
    <source>
        <dbReference type="SAM" id="MobiDB-lite"/>
    </source>
</evidence>
<keyword evidence="2" id="KW-0804">Transcription</keyword>
<organism evidence="6 7">
    <name type="scientific">Streptomyces thermoviolaceus subsp. thermoviolaceus</name>
    <dbReference type="NCBI Taxonomy" id="66860"/>
    <lineage>
        <taxon>Bacteria</taxon>
        <taxon>Bacillati</taxon>
        <taxon>Actinomycetota</taxon>
        <taxon>Actinomycetes</taxon>
        <taxon>Kitasatosporales</taxon>
        <taxon>Streptomycetaceae</taxon>
        <taxon>Streptomyces</taxon>
    </lineage>
</organism>
<accession>A0ABX0YYT8</accession>
<keyword evidence="4" id="KW-1133">Transmembrane helix</keyword>
<name>A0ABX0YYT8_STRTL</name>